<name>A0A2A2K7L6_9BILA</name>
<evidence type="ECO:0000313" key="2">
    <source>
        <dbReference type="Proteomes" id="UP000218231"/>
    </source>
</evidence>
<comment type="caution">
    <text evidence="1">The sequence shown here is derived from an EMBL/GenBank/DDBJ whole genome shotgun (WGS) entry which is preliminary data.</text>
</comment>
<keyword evidence="2" id="KW-1185">Reference proteome</keyword>
<evidence type="ECO:0000313" key="1">
    <source>
        <dbReference type="EMBL" id="PAV69900.1"/>
    </source>
</evidence>
<organism evidence="1 2">
    <name type="scientific">Diploscapter pachys</name>
    <dbReference type="NCBI Taxonomy" id="2018661"/>
    <lineage>
        <taxon>Eukaryota</taxon>
        <taxon>Metazoa</taxon>
        <taxon>Ecdysozoa</taxon>
        <taxon>Nematoda</taxon>
        <taxon>Chromadorea</taxon>
        <taxon>Rhabditida</taxon>
        <taxon>Rhabditina</taxon>
        <taxon>Rhabditomorpha</taxon>
        <taxon>Rhabditoidea</taxon>
        <taxon>Rhabditidae</taxon>
        <taxon>Diploscapter</taxon>
    </lineage>
</organism>
<proteinExistence type="predicted"/>
<accession>A0A2A2K7L6</accession>
<reference evidence="1 2" key="1">
    <citation type="journal article" date="2017" name="Curr. Biol.">
        <title>Genome architecture and evolution of a unichromosomal asexual nematode.</title>
        <authorList>
            <person name="Fradin H."/>
            <person name="Zegar C."/>
            <person name="Gutwein M."/>
            <person name="Lucas J."/>
            <person name="Kovtun M."/>
            <person name="Corcoran D."/>
            <person name="Baugh L.R."/>
            <person name="Kiontke K."/>
            <person name="Gunsalus K."/>
            <person name="Fitch D.H."/>
            <person name="Piano F."/>
        </authorList>
    </citation>
    <scope>NUCLEOTIDE SEQUENCE [LARGE SCALE GENOMIC DNA]</scope>
    <source>
        <strain evidence="1">PF1309</strain>
    </source>
</reference>
<dbReference type="EMBL" id="LIAE01009407">
    <property type="protein sequence ID" value="PAV69900.1"/>
    <property type="molecule type" value="Genomic_DNA"/>
</dbReference>
<gene>
    <name evidence="1" type="ORF">WR25_25433</name>
</gene>
<dbReference type="Proteomes" id="UP000218231">
    <property type="component" value="Unassembled WGS sequence"/>
</dbReference>
<dbReference type="AlphaFoldDB" id="A0A2A2K7L6"/>
<sequence>MGLLVDPGGAFAKGGTGAVQGGVHRPQMGIGVWVGPRHAAMLAQVVGQGLGRAIPAGGYTGAAMPESGTSEVLAGQSDGQPGRVVEFDADAGGGGHAHRLPLVGLDALAGVRQLDGHQLRLVILPGSDQCPVDLQRTRAPGLAPLQAHLPVASVWPS</sequence>
<protein>
    <submittedName>
        <fullName evidence="1">Uncharacterized protein</fullName>
    </submittedName>
</protein>